<sequence>MYEYEMYRQRSAELQAAAAHARLVAEARQAARGRRTAAEGTVAARLGRLTAGLRRTALHTDRTTAEC</sequence>
<dbReference type="AlphaFoldDB" id="A0A2V4NDV8"/>
<dbReference type="Proteomes" id="UP000248039">
    <property type="component" value="Unassembled WGS sequence"/>
</dbReference>
<comment type="caution">
    <text evidence="1">The sequence shown here is derived from an EMBL/GenBank/DDBJ whole genome shotgun (WGS) entry which is preliminary data.</text>
</comment>
<dbReference type="EMBL" id="PYBW01000050">
    <property type="protein sequence ID" value="PYC78374.1"/>
    <property type="molecule type" value="Genomic_DNA"/>
</dbReference>
<proteinExistence type="predicted"/>
<name>A0A2V4NDV8_9ACTN</name>
<keyword evidence="2" id="KW-1185">Reference proteome</keyword>
<evidence type="ECO:0000313" key="1">
    <source>
        <dbReference type="EMBL" id="PYC78374.1"/>
    </source>
</evidence>
<accession>A0A2V4NDV8</accession>
<gene>
    <name evidence="1" type="ORF">C7C46_16180</name>
</gene>
<organism evidence="1 2">
    <name type="scientific">Streptomyces tateyamensis</name>
    <dbReference type="NCBI Taxonomy" id="565073"/>
    <lineage>
        <taxon>Bacteria</taxon>
        <taxon>Bacillati</taxon>
        <taxon>Actinomycetota</taxon>
        <taxon>Actinomycetes</taxon>
        <taxon>Kitasatosporales</taxon>
        <taxon>Streptomycetaceae</taxon>
        <taxon>Streptomyces</taxon>
    </lineage>
</organism>
<evidence type="ECO:0000313" key="2">
    <source>
        <dbReference type="Proteomes" id="UP000248039"/>
    </source>
</evidence>
<reference evidence="1 2" key="1">
    <citation type="submission" date="2018-03" db="EMBL/GenBank/DDBJ databases">
        <title>Bioinformatic expansion and discovery of thiopeptide antibiotics.</title>
        <authorList>
            <person name="Schwalen C.J."/>
            <person name="Hudson G.A."/>
            <person name="Mitchell D.A."/>
        </authorList>
    </citation>
    <scope>NUCLEOTIDE SEQUENCE [LARGE SCALE GENOMIC DNA]</scope>
    <source>
        <strain evidence="1 2">ATCC 21389</strain>
    </source>
</reference>
<dbReference type="RefSeq" id="WP_110670246.1">
    <property type="nucleotide sequence ID" value="NZ_PYBW01000050.1"/>
</dbReference>
<protein>
    <submittedName>
        <fullName evidence="1">Uncharacterized protein</fullName>
    </submittedName>
</protein>